<keyword evidence="5" id="KW-0472">Membrane</keyword>
<dbReference type="PANTHER" id="PTHR13414:SF9">
    <property type="entry name" value="PROTON-COUPLED ZINC ANTIPORTER SLC30A9, MITOCHONDRIAL"/>
    <property type="match status" value="1"/>
</dbReference>
<evidence type="ECO:0000256" key="4">
    <source>
        <dbReference type="ARBA" id="ARBA00022989"/>
    </source>
</evidence>
<feature type="domain" description="Cation efflux protein transmembrane" evidence="7">
    <location>
        <begin position="3"/>
        <end position="93"/>
    </location>
</feature>
<accession>A0AAC8W555</accession>
<dbReference type="PANTHER" id="PTHR13414">
    <property type="entry name" value="HUEL-CATION TRANSPORTER"/>
    <property type="match status" value="1"/>
</dbReference>
<keyword evidence="3" id="KW-0812">Transmembrane</keyword>
<proteinExistence type="predicted"/>
<evidence type="ECO:0000313" key="8">
    <source>
        <dbReference type="EMBL" id="ALG75241.1"/>
    </source>
</evidence>
<sequence length="162" mass="17243">MGVVAIAANLAITVTRFGAAPFTGSASMLSEAVHSLVDTGNEASMLAGLKRSKRLQDERHPFGYARELNFWTFRVALVIAATFLAYETKSLLIDESALPDLVRGVRALLLDEPAVDRVNEVLTIHLGPVAVIVTISPDVRDDATAGASEPAQDARCIGQAAR</sequence>
<keyword evidence="9" id="KW-1185">Reference proteome</keyword>
<dbReference type="KEGG" id="ati:AL072_30440"/>
<dbReference type="GO" id="GO:0006829">
    <property type="term" value="P:zinc ion transport"/>
    <property type="evidence" value="ECO:0007669"/>
    <property type="project" value="InterPro"/>
</dbReference>
<dbReference type="SUPFAM" id="SSF161111">
    <property type="entry name" value="Cation efflux protein transmembrane domain-like"/>
    <property type="match status" value="1"/>
</dbReference>
<dbReference type="EMBL" id="CP012406">
    <property type="protein sequence ID" value="ALG75241.1"/>
    <property type="molecule type" value="Genomic_DNA"/>
</dbReference>
<evidence type="ECO:0000256" key="1">
    <source>
        <dbReference type="ARBA" id="ARBA00004141"/>
    </source>
</evidence>
<comment type="subcellular location">
    <subcellularLocation>
        <location evidence="1">Membrane</location>
        <topology evidence="1">Multi-pass membrane protein</topology>
    </subcellularLocation>
</comment>
<evidence type="ECO:0000256" key="2">
    <source>
        <dbReference type="ARBA" id="ARBA00022448"/>
    </source>
</evidence>
<name>A0AAC8W555_9PROT</name>
<evidence type="ECO:0000256" key="3">
    <source>
        <dbReference type="ARBA" id="ARBA00022692"/>
    </source>
</evidence>
<keyword evidence="2" id="KW-0813">Transport</keyword>
<reference evidence="9" key="1">
    <citation type="submission" date="2015-08" db="EMBL/GenBank/DDBJ databases">
        <title>Complete Genome Sequence of Azospirillum thiophilum BV-S.</title>
        <authorList>
            <person name="Fomenkov A."/>
            <person name="Vincze T."/>
            <person name="Grabovich M."/>
            <person name="Dubinina G."/>
            <person name="Orlova M."/>
            <person name="Belousova E."/>
            <person name="Roberts R.J."/>
        </authorList>
    </citation>
    <scope>NUCLEOTIDE SEQUENCE [LARGE SCALE GENOMIC DNA]</scope>
    <source>
        <strain evidence="9">BV-S</strain>
    </source>
</reference>
<dbReference type="GO" id="GO:0016020">
    <property type="term" value="C:membrane"/>
    <property type="evidence" value="ECO:0007669"/>
    <property type="project" value="UniProtKB-SubCell"/>
</dbReference>
<dbReference type="AlphaFoldDB" id="A0AAC8W555"/>
<feature type="region of interest" description="Disordered" evidence="6">
    <location>
        <begin position="143"/>
        <end position="162"/>
    </location>
</feature>
<dbReference type="Proteomes" id="UP000069935">
    <property type="component" value="Chromosome 6"/>
</dbReference>
<dbReference type="GO" id="GO:0008324">
    <property type="term" value="F:monoatomic cation transmembrane transporter activity"/>
    <property type="evidence" value="ECO:0007669"/>
    <property type="project" value="InterPro"/>
</dbReference>
<protein>
    <recommendedName>
        <fullName evidence="7">Cation efflux protein transmembrane domain-containing protein</fullName>
    </recommendedName>
</protein>
<evidence type="ECO:0000256" key="5">
    <source>
        <dbReference type="ARBA" id="ARBA00023136"/>
    </source>
</evidence>
<reference evidence="8 9" key="2">
    <citation type="journal article" date="2016" name="Genome Announc.">
        <title>Complete Genome Sequence of a Strain of Azospirillum thiophilum Isolated from a Sulfide Spring.</title>
        <authorList>
            <person name="Fomenkov A."/>
            <person name="Vincze T."/>
            <person name="Grabovich M."/>
            <person name="Anton B.P."/>
            <person name="Dubinina G."/>
            <person name="Orlova M."/>
            <person name="Belousova E."/>
            <person name="Roberts R.J."/>
        </authorList>
    </citation>
    <scope>NUCLEOTIDE SEQUENCE [LARGE SCALE GENOMIC DNA]</scope>
    <source>
        <strain evidence="8 9">BV-S</strain>
    </source>
</reference>
<dbReference type="InterPro" id="IPR027469">
    <property type="entry name" value="Cation_efflux_TMD_sf"/>
</dbReference>
<evidence type="ECO:0000256" key="6">
    <source>
        <dbReference type="SAM" id="MobiDB-lite"/>
    </source>
</evidence>
<dbReference type="Pfam" id="PF01545">
    <property type="entry name" value="Cation_efflux"/>
    <property type="match status" value="1"/>
</dbReference>
<dbReference type="InterPro" id="IPR058533">
    <property type="entry name" value="Cation_efflux_TM"/>
</dbReference>
<dbReference type="Gene3D" id="1.20.1510.10">
    <property type="entry name" value="Cation efflux protein transmembrane domain"/>
    <property type="match status" value="1"/>
</dbReference>
<keyword evidence="4" id="KW-1133">Transmembrane helix</keyword>
<dbReference type="RefSeq" id="WP_045585189.1">
    <property type="nucleotide sequence ID" value="NZ_CP012406.1"/>
</dbReference>
<gene>
    <name evidence="8" type="ORF">AL072_30440</name>
</gene>
<organism evidence="8 9">
    <name type="scientific">Azospirillum thiophilum</name>
    <dbReference type="NCBI Taxonomy" id="528244"/>
    <lineage>
        <taxon>Bacteria</taxon>
        <taxon>Pseudomonadati</taxon>
        <taxon>Pseudomonadota</taxon>
        <taxon>Alphaproteobacteria</taxon>
        <taxon>Rhodospirillales</taxon>
        <taxon>Azospirillaceae</taxon>
        <taxon>Azospirillum</taxon>
    </lineage>
</organism>
<evidence type="ECO:0000313" key="9">
    <source>
        <dbReference type="Proteomes" id="UP000069935"/>
    </source>
</evidence>
<dbReference type="InterPro" id="IPR040177">
    <property type="entry name" value="SLC30A9"/>
</dbReference>
<evidence type="ECO:0000259" key="7">
    <source>
        <dbReference type="Pfam" id="PF01545"/>
    </source>
</evidence>